<keyword evidence="2" id="KW-0813">Transport</keyword>
<feature type="transmembrane region" description="Helical" evidence="8">
    <location>
        <begin position="77"/>
        <end position="96"/>
    </location>
</feature>
<evidence type="ECO:0000313" key="10">
    <source>
        <dbReference type="EMBL" id="BCX89369.1"/>
    </source>
</evidence>
<dbReference type="GO" id="GO:0030395">
    <property type="term" value="F:lactose binding"/>
    <property type="evidence" value="ECO:0007669"/>
    <property type="project" value="TreeGrafter"/>
</dbReference>
<evidence type="ECO:0000256" key="7">
    <source>
        <dbReference type="ARBA" id="ARBA00023136"/>
    </source>
</evidence>
<feature type="transmembrane region" description="Helical" evidence="8">
    <location>
        <begin position="293"/>
        <end position="313"/>
    </location>
</feature>
<feature type="transmembrane region" description="Helical" evidence="8">
    <location>
        <begin position="45"/>
        <end position="65"/>
    </location>
</feature>
<dbReference type="Pfam" id="PF12832">
    <property type="entry name" value="MFS_1_like"/>
    <property type="match status" value="1"/>
</dbReference>
<proteinExistence type="predicted"/>
<dbReference type="Gene3D" id="1.20.1250.20">
    <property type="entry name" value="MFS general substrate transporter like domains"/>
    <property type="match status" value="2"/>
</dbReference>
<evidence type="ECO:0000256" key="8">
    <source>
        <dbReference type="SAM" id="Phobius"/>
    </source>
</evidence>
<dbReference type="InterPro" id="IPR036259">
    <property type="entry name" value="MFS_trans_sf"/>
</dbReference>
<keyword evidence="7 8" id="KW-0472">Membrane</keyword>
<keyword evidence="5 8" id="KW-0812">Transmembrane</keyword>
<keyword evidence="4" id="KW-0997">Cell inner membrane</keyword>
<evidence type="ECO:0000256" key="6">
    <source>
        <dbReference type="ARBA" id="ARBA00022989"/>
    </source>
</evidence>
<dbReference type="GO" id="GO:0015528">
    <property type="term" value="F:lactose:proton symporter activity"/>
    <property type="evidence" value="ECO:0007669"/>
    <property type="project" value="TreeGrafter"/>
</dbReference>
<evidence type="ECO:0000256" key="4">
    <source>
        <dbReference type="ARBA" id="ARBA00022519"/>
    </source>
</evidence>
<dbReference type="PANTHER" id="PTHR23522:SF10">
    <property type="entry name" value="3-PHENYLPROPIONIC ACID TRANSPORTER-RELATED"/>
    <property type="match status" value="1"/>
</dbReference>
<dbReference type="Proteomes" id="UP001321450">
    <property type="component" value="Chromosome"/>
</dbReference>
<name>A0AAU9CZA5_9GAMM</name>
<feature type="domain" description="Major facilitator superfamily associated" evidence="9">
    <location>
        <begin position="12"/>
        <end position="364"/>
    </location>
</feature>
<gene>
    <name evidence="10" type="ORF">MIN45_P1741</name>
</gene>
<feature type="transmembrane region" description="Helical" evidence="8">
    <location>
        <begin position="204"/>
        <end position="226"/>
    </location>
</feature>
<dbReference type="InterPro" id="IPR024989">
    <property type="entry name" value="MFS_assoc_dom"/>
</dbReference>
<dbReference type="RefSeq" id="WP_286291685.1">
    <property type="nucleotide sequence ID" value="NZ_AP024718.1"/>
</dbReference>
<dbReference type="NCBIfam" id="NF037955">
    <property type="entry name" value="mfs"/>
    <property type="match status" value="1"/>
</dbReference>
<dbReference type="SUPFAM" id="SSF103473">
    <property type="entry name" value="MFS general substrate transporter"/>
    <property type="match status" value="1"/>
</dbReference>
<dbReference type="KEGG" id="meiy:MIN45_P1741"/>
<feature type="transmembrane region" description="Helical" evidence="8">
    <location>
        <begin position="102"/>
        <end position="126"/>
    </location>
</feature>
<dbReference type="AlphaFoldDB" id="A0AAU9CZA5"/>
<evidence type="ECO:0000313" key="11">
    <source>
        <dbReference type="Proteomes" id="UP001321450"/>
    </source>
</evidence>
<feature type="transmembrane region" description="Helical" evidence="8">
    <location>
        <begin position="333"/>
        <end position="354"/>
    </location>
</feature>
<dbReference type="PANTHER" id="PTHR23522">
    <property type="entry name" value="BLL5896 PROTEIN"/>
    <property type="match status" value="1"/>
</dbReference>
<evidence type="ECO:0000256" key="3">
    <source>
        <dbReference type="ARBA" id="ARBA00022475"/>
    </source>
</evidence>
<dbReference type="GO" id="GO:0005886">
    <property type="term" value="C:plasma membrane"/>
    <property type="evidence" value="ECO:0007669"/>
    <property type="project" value="UniProtKB-SubCell"/>
</dbReference>
<evidence type="ECO:0000256" key="1">
    <source>
        <dbReference type="ARBA" id="ARBA00004429"/>
    </source>
</evidence>
<dbReference type="PIRSF" id="PIRSF004925">
    <property type="entry name" value="HcaT"/>
    <property type="match status" value="1"/>
</dbReference>
<feature type="transmembrane region" description="Helical" evidence="8">
    <location>
        <begin position="138"/>
        <end position="157"/>
    </location>
</feature>
<feature type="transmembrane region" description="Helical" evidence="8">
    <location>
        <begin position="12"/>
        <end position="33"/>
    </location>
</feature>
<dbReference type="EMBL" id="AP024718">
    <property type="protein sequence ID" value="BCX89369.1"/>
    <property type="molecule type" value="Genomic_DNA"/>
</dbReference>
<evidence type="ECO:0000256" key="2">
    <source>
        <dbReference type="ARBA" id="ARBA00022448"/>
    </source>
</evidence>
<keyword evidence="11" id="KW-1185">Reference proteome</keyword>
<comment type="subcellular location">
    <subcellularLocation>
        <location evidence="1">Cell inner membrane</location>
        <topology evidence="1">Multi-pass membrane protein</topology>
    </subcellularLocation>
</comment>
<sequence>MRKDSRSAAVPYARLAAFYFFYFASLGALLPYWSLYLRDLGLKPLQIGTVMALLSATKVAAPNFLGWIADHTGRRIPWVRVACLLAATFFLPFLYLRDYPKLLAATLAFGFCWSAALSQFEAVTLAHLHDRIDRYPWVRLWGSVGFIVAVLALGMVLDRYGTGLLPRVVAGILGLIWLSTQVVPEPPPPLQAHHEPWGRLLWRLKVLAFLVVIFLVQVAHGPYYVFYSLHLQAHGYSGALIGGLWTLGVVAEIALFLIFPWLLRWLPLRGLWLASIALGALRWHLIGHYPQDLVVLAVAQTLHAATFAVNHAVAMQLLRRFFGPRHQGKGQALYSSLSFGLGSMTGSYLAGLYWQSWGAAWVFDAAAGVSLLACLIALPVRTR</sequence>
<evidence type="ECO:0000259" key="9">
    <source>
        <dbReference type="Pfam" id="PF12832"/>
    </source>
</evidence>
<evidence type="ECO:0000256" key="5">
    <source>
        <dbReference type="ARBA" id="ARBA00022692"/>
    </source>
</evidence>
<protein>
    <submittedName>
        <fullName evidence="10">MFS transporter, PPP family, 3-phenylpropionic acid transporter</fullName>
    </submittedName>
</protein>
<feature type="transmembrane region" description="Helical" evidence="8">
    <location>
        <begin position="238"/>
        <end position="263"/>
    </location>
</feature>
<keyword evidence="6 8" id="KW-1133">Transmembrane helix</keyword>
<organism evidence="10 11">
    <name type="scientific">Methylomarinovum tepidoasis</name>
    <dbReference type="NCBI Taxonomy" id="2840183"/>
    <lineage>
        <taxon>Bacteria</taxon>
        <taxon>Pseudomonadati</taxon>
        <taxon>Pseudomonadota</taxon>
        <taxon>Gammaproteobacteria</taxon>
        <taxon>Methylococcales</taxon>
        <taxon>Methylothermaceae</taxon>
        <taxon>Methylomarinovum</taxon>
    </lineage>
</organism>
<dbReference type="InterPro" id="IPR026032">
    <property type="entry name" value="HcaT-like"/>
</dbReference>
<keyword evidence="3" id="KW-1003">Cell membrane</keyword>
<accession>A0AAU9CZA5</accession>
<feature type="transmembrane region" description="Helical" evidence="8">
    <location>
        <begin position="360"/>
        <end position="380"/>
    </location>
</feature>
<reference evidence="11" key="1">
    <citation type="journal article" date="2024" name="Int. J. Syst. Evol. Microbiol.">
        <title>Methylomarinovum tepidoasis sp. nov., a moderately thermophilic methanotroph of the family Methylothermaceae isolated from a deep-sea hydrothermal field.</title>
        <authorList>
            <person name="Hirayama H."/>
            <person name="Takaki Y."/>
            <person name="Abe M."/>
            <person name="Miyazaki M."/>
            <person name="Uematsu K."/>
            <person name="Matsui Y."/>
            <person name="Takai K."/>
        </authorList>
    </citation>
    <scope>NUCLEOTIDE SEQUENCE [LARGE SCALE GENOMIC DNA]</scope>
    <source>
        <strain evidence="11">IN45</strain>
    </source>
</reference>